<feature type="binding site" evidence="6">
    <location>
        <position position="109"/>
    </location>
    <ligand>
        <name>S-adenosyl-L-methionine</name>
        <dbReference type="ChEBI" id="CHEBI:59789"/>
    </ligand>
</feature>
<dbReference type="PANTHER" id="PTHR11265:SF0">
    <property type="entry name" value="12S RRNA N4-METHYLCYTIDINE METHYLTRANSFERASE"/>
    <property type="match status" value="1"/>
</dbReference>
<dbReference type="SUPFAM" id="SSF81799">
    <property type="entry name" value="Putative methyltransferase TM0872, insert domain"/>
    <property type="match status" value="1"/>
</dbReference>
<dbReference type="PIRSF" id="PIRSF004486">
    <property type="entry name" value="MraW"/>
    <property type="match status" value="1"/>
</dbReference>
<dbReference type="Gene3D" id="3.40.50.150">
    <property type="entry name" value="Vaccinia Virus protein VP39"/>
    <property type="match status" value="1"/>
</dbReference>
<dbReference type="GO" id="GO:0070475">
    <property type="term" value="P:rRNA base methylation"/>
    <property type="evidence" value="ECO:0007669"/>
    <property type="project" value="UniProtKB-UniRule"/>
</dbReference>
<keyword evidence="2 6" id="KW-0698">rRNA processing</keyword>
<dbReference type="GO" id="GO:0071424">
    <property type="term" value="F:rRNA (cytosine-N4-)-methyltransferase activity"/>
    <property type="evidence" value="ECO:0007669"/>
    <property type="project" value="UniProtKB-UniRule"/>
</dbReference>
<comment type="catalytic activity">
    <reaction evidence="6">
        <text>cytidine(1402) in 16S rRNA + S-adenosyl-L-methionine = N(4)-methylcytidine(1402) in 16S rRNA + S-adenosyl-L-homocysteine + H(+)</text>
        <dbReference type="Rhea" id="RHEA:42928"/>
        <dbReference type="Rhea" id="RHEA-COMP:10286"/>
        <dbReference type="Rhea" id="RHEA-COMP:10287"/>
        <dbReference type="ChEBI" id="CHEBI:15378"/>
        <dbReference type="ChEBI" id="CHEBI:57856"/>
        <dbReference type="ChEBI" id="CHEBI:59789"/>
        <dbReference type="ChEBI" id="CHEBI:74506"/>
        <dbReference type="ChEBI" id="CHEBI:82748"/>
        <dbReference type="EC" id="2.1.1.199"/>
    </reaction>
</comment>
<keyword evidence="5 6" id="KW-0949">S-adenosyl-L-methionine</keyword>
<evidence type="ECO:0000313" key="8">
    <source>
        <dbReference type="Proteomes" id="UP000176996"/>
    </source>
</evidence>
<dbReference type="AlphaFoldDB" id="A0A1F6C081"/>
<proteinExistence type="inferred from homology"/>
<organism evidence="7 8">
    <name type="scientific">Candidatus Jorgensenbacteria bacterium RIFCSPLOWO2_01_FULL_45_25b</name>
    <dbReference type="NCBI Taxonomy" id="1798471"/>
    <lineage>
        <taxon>Bacteria</taxon>
        <taxon>Candidatus Joergenseniibacteriota</taxon>
    </lineage>
</organism>
<feature type="binding site" evidence="6">
    <location>
        <position position="102"/>
    </location>
    <ligand>
        <name>S-adenosyl-L-methionine</name>
        <dbReference type="ChEBI" id="CHEBI:59789"/>
    </ligand>
</feature>
<evidence type="ECO:0000256" key="5">
    <source>
        <dbReference type="ARBA" id="ARBA00022691"/>
    </source>
</evidence>
<evidence type="ECO:0000256" key="4">
    <source>
        <dbReference type="ARBA" id="ARBA00022679"/>
    </source>
</evidence>
<reference evidence="7 8" key="1">
    <citation type="journal article" date="2016" name="Nat. Commun.">
        <title>Thousands of microbial genomes shed light on interconnected biogeochemical processes in an aquifer system.</title>
        <authorList>
            <person name="Anantharaman K."/>
            <person name="Brown C.T."/>
            <person name="Hug L.A."/>
            <person name="Sharon I."/>
            <person name="Castelle C.J."/>
            <person name="Probst A.J."/>
            <person name="Thomas B.C."/>
            <person name="Singh A."/>
            <person name="Wilkins M.J."/>
            <person name="Karaoz U."/>
            <person name="Brodie E.L."/>
            <person name="Williams K.H."/>
            <person name="Hubbard S.S."/>
            <person name="Banfield J.F."/>
        </authorList>
    </citation>
    <scope>NUCLEOTIDE SEQUENCE [LARGE SCALE GENOMIC DNA]</scope>
</reference>
<evidence type="ECO:0000256" key="1">
    <source>
        <dbReference type="ARBA" id="ARBA00010396"/>
    </source>
</evidence>
<dbReference type="HAMAP" id="MF_01007">
    <property type="entry name" value="16SrRNA_methyltr_H"/>
    <property type="match status" value="1"/>
</dbReference>
<comment type="subcellular location">
    <subcellularLocation>
        <location evidence="6">Cytoplasm</location>
    </subcellularLocation>
</comment>
<dbReference type="EMBL" id="MFKK01000002">
    <property type="protein sequence ID" value="OGG42483.1"/>
    <property type="molecule type" value="Genomic_DNA"/>
</dbReference>
<gene>
    <name evidence="6" type="primary">rsmH</name>
    <name evidence="7" type="ORF">A3A21_02740</name>
</gene>
<evidence type="ECO:0000256" key="3">
    <source>
        <dbReference type="ARBA" id="ARBA00022603"/>
    </source>
</evidence>
<keyword evidence="3 6" id="KW-0489">Methyltransferase</keyword>
<dbReference type="STRING" id="1798471.A3A21_02740"/>
<dbReference type="InterPro" id="IPR002903">
    <property type="entry name" value="RsmH"/>
</dbReference>
<sequence>MHIPVLLHEVITALEPKPGNFFIDGTLGGGGHAREIIKKISPGGVFLGLDADKHAIENARRELESLGKELGSDVFVRHGSYTEIQDIKKEKNLGKADGLLLDLGLSSNQLEESGRGFTFMKNEPLDMRYDASDNRNNLTAEKIINGCAEEELADIFWKYGEERKSRQMAKAIVTARKKKRIETTADLLEIIGERRNQKTRIHPATKVFMALRIRVNSEFEHIESIMEQLPSIVKGKTAIISFHSLEDRLIKEGFKRIEKEGWGSIQTKKVIKPSYEEIRENPKSRSAKLRVIQILSSRF</sequence>
<feature type="binding site" evidence="6">
    <location>
        <begin position="30"/>
        <end position="32"/>
    </location>
    <ligand>
        <name>S-adenosyl-L-methionine</name>
        <dbReference type="ChEBI" id="CHEBI:59789"/>
    </ligand>
</feature>
<accession>A0A1F6C081</accession>
<dbReference type="InterPro" id="IPR023397">
    <property type="entry name" value="SAM-dep_MeTrfase_MraW_recog"/>
</dbReference>
<keyword evidence="4 6" id="KW-0808">Transferase</keyword>
<evidence type="ECO:0000313" key="7">
    <source>
        <dbReference type="EMBL" id="OGG42483.1"/>
    </source>
</evidence>
<comment type="caution">
    <text evidence="7">The sequence shown here is derived from an EMBL/GenBank/DDBJ whole genome shotgun (WGS) entry which is preliminary data.</text>
</comment>
<dbReference type="Proteomes" id="UP000176996">
    <property type="component" value="Unassembled WGS sequence"/>
</dbReference>
<name>A0A1F6C081_9BACT</name>
<keyword evidence="6" id="KW-0963">Cytoplasm</keyword>
<dbReference type="Gene3D" id="1.10.150.170">
    <property type="entry name" value="Putative methyltransferase TM0872, insert domain"/>
    <property type="match status" value="1"/>
</dbReference>
<dbReference type="NCBIfam" id="TIGR00006">
    <property type="entry name" value="16S rRNA (cytosine(1402)-N(4))-methyltransferase RsmH"/>
    <property type="match status" value="1"/>
</dbReference>
<dbReference type="Pfam" id="PF01795">
    <property type="entry name" value="Methyltransf_5"/>
    <property type="match status" value="1"/>
</dbReference>
<dbReference type="SUPFAM" id="SSF53335">
    <property type="entry name" value="S-adenosyl-L-methionine-dependent methyltransferases"/>
    <property type="match status" value="1"/>
</dbReference>
<dbReference type="InterPro" id="IPR029063">
    <property type="entry name" value="SAM-dependent_MTases_sf"/>
</dbReference>
<dbReference type="EC" id="2.1.1.199" evidence="6"/>
<protein>
    <recommendedName>
        <fullName evidence="6">Ribosomal RNA small subunit methyltransferase H</fullName>
        <ecNumber evidence="6">2.1.1.199</ecNumber>
    </recommendedName>
    <alternativeName>
        <fullName evidence="6">16S rRNA m(4)C1402 methyltransferase</fullName>
    </alternativeName>
    <alternativeName>
        <fullName evidence="6">rRNA (cytosine-N(4)-)-methyltransferase RsmH</fullName>
    </alternativeName>
</protein>
<comment type="function">
    <text evidence="6">Specifically methylates the N4 position of cytidine in position 1402 (C1402) of 16S rRNA.</text>
</comment>
<evidence type="ECO:0000256" key="2">
    <source>
        <dbReference type="ARBA" id="ARBA00022552"/>
    </source>
</evidence>
<dbReference type="PANTHER" id="PTHR11265">
    <property type="entry name" value="S-ADENOSYL-METHYLTRANSFERASE MRAW"/>
    <property type="match status" value="1"/>
</dbReference>
<feature type="binding site" evidence="6">
    <location>
        <position position="81"/>
    </location>
    <ligand>
        <name>S-adenosyl-L-methionine</name>
        <dbReference type="ChEBI" id="CHEBI:59789"/>
    </ligand>
</feature>
<feature type="binding site" evidence="6">
    <location>
        <position position="50"/>
    </location>
    <ligand>
        <name>S-adenosyl-L-methionine</name>
        <dbReference type="ChEBI" id="CHEBI:59789"/>
    </ligand>
</feature>
<dbReference type="GO" id="GO:0005737">
    <property type="term" value="C:cytoplasm"/>
    <property type="evidence" value="ECO:0007669"/>
    <property type="project" value="UniProtKB-SubCell"/>
</dbReference>
<comment type="similarity">
    <text evidence="1 6">Belongs to the methyltransferase superfamily. RsmH family.</text>
</comment>
<evidence type="ECO:0000256" key="6">
    <source>
        <dbReference type="HAMAP-Rule" id="MF_01007"/>
    </source>
</evidence>